<dbReference type="InParanoid" id="A7RTG8"/>
<dbReference type="AlphaFoldDB" id="A7RTG8"/>
<dbReference type="HOGENOM" id="CLU_411756_0_0_1"/>
<evidence type="ECO:0000256" key="1">
    <source>
        <dbReference type="SAM" id="SignalP"/>
    </source>
</evidence>
<proteinExistence type="predicted"/>
<dbReference type="EMBL" id="DS469537">
    <property type="protein sequence ID" value="EDO45212.1"/>
    <property type="molecule type" value="Genomic_DNA"/>
</dbReference>
<organism evidence="2 3">
    <name type="scientific">Nematostella vectensis</name>
    <name type="common">Starlet sea anemone</name>
    <dbReference type="NCBI Taxonomy" id="45351"/>
    <lineage>
        <taxon>Eukaryota</taxon>
        <taxon>Metazoa</taxon>
        <taxon>Cnidaria</taxon>
        <taxon>Anthozoa</taxon>
        <taxon>Hexacorallia</taxon>
        <taxon>Actiniaria</taxon>
        <taxon>Edwardsiidae</taxon>
        <taxon>Nematostella</taxon>
    </lineage>
</organism>
<feature type="chain" id="PRO_5002714704" evidence="1">
    <location>
        <begin position="23"/>
        <end position="812"/>
    </location>
</feature>
<reference evidence="2 3" key="1">
    <citation type="journal article" date="2007" name="Science">
        <title>Sea anemone genome reveals ancestral eumetazoan gene repertoire and genomic organization.</title>
        <authorList>
            <person name="Putnam N.H."/>
            <person name="Srivastava M."/>
            <person name="Hellsten U."/>
            <person name="Dirks B."/>
            <person name="Chapman J."/>
            <person name="Salamov A."/>
            <person name="Terry A."/>
            <person name="Shapiro H."/>
            <person name="Lindquist E."/>
            <person name="Kapitonov V.V."/>
            <person name="Jurka J."/>
            <person name="Genikhovich G."/>
            <person name="Grigoriev I.V."/>
            <person name="Lucas S.M."/>
            <person name="Steele R.E."/>
            <person name="Finnerty J.R."/>
            <person name="Technau U."/>
            <person name="Martindale M.Q."/>
            <person name="Rokhsar D.S."/>
        </authorList>
    </citation>
    <scope>NUCLEOTIDE SEQUENCE [LARGE SCALE GENOMIC DNA]</scope>
    <source>
        <strain evidence="3">CH2 X CH6</strain>
    </source>
</reference>
<name>A7RTG8_NEMVE</name>
<protein>
    <submittedName>
        <fullName evidence="2">Uncharacterized protein</fullName>
    </submittedName>
</protein>
<evidence type="ECO:0000313" key="2">
    <source>
        <dbReference type="EMBL" id="EDO45212.1"/>
    </source>
</evidence>
<evidence type="ECO:0000313" key="3">
    <source>
        <dbReference type="Proteomes" id="UP000001593"/>
    </source>
</evidence>
<keyword evidence="3" id="KW-1185">Reference proteome</keyword>
<keyword evidence="1" id="KW-0732">Signal</keyword>
<dbReference type="Proteomes" id="UP000001593">
    <property type="component" value="Unassembled WGS sequence"/>
</dbReference>
<sequence length="812" mass="93756">MSPRTSHLGFVLLLAALGGASSSDLADEAFTKLRQTFDAMSQALGALSRQVMLQQFEVQEKIRSDADSGVKQIRDFNTGTRNYHTATHTRTGSVLAIHDHSNNDRTVGMGEFVGVLNGVEFRTRHNDYRLYMPHRTSKEWHATENIPFPQVPPSVLNKPTISEQIEEMKEWFKAWRDQNHTVRDYRDYFKPVLCYLEGAWTTNTENIEEPFESDRHFVDASSWFDLQEKIRFTSYTGRKDNLENFSFLPTAIINVTKDGRPIFAQWNYRILCHPVSRDIPLNRFRVVDDLGVRLTVKRSYEHHGKTRSARFQLNPFDKDWQETEDKINQERWGLLDEIMSEIPGKDNYAGSLTDEAFDIEALSMHPEKNGEKLDVSRYHRWFKVGRRGAMGTSIRSRGFSDDTLYMAMTSQPKVAGMNLAHQCWTRWNGQKMCKHYYKQKWTYAIPLEIIFLTPLHRWNPYDIQYKGDAKTDWGKTVVDGGRNGDKTPEKAYNGSNSRVYYQTPVEMFQGGEVGSGAADTTKSSVGVLDKTGKVRNCVASGTRVFFPYMPGVGFLRQRYPIFPVHGEGSLAMKELEAVKDLLLKSGTYGYAFRETLGTGTTPPPEPEQGVTLQMKTSRSNSVPWHEHTVTLEPHEVEFLKNSRGSTLIKTTTESAGHMHEVKIMFNTWNNINRWEMTQCDSVNDPAWNKGDFGNKLYRDFSHIKWEVVAYTWAFSRIEWEVVVFIQNRAFSRIEWEVVVYIQNRAFSRIEWEVVAYTWAFSHIEWEVVVYIQNRAFSRIEWEVVVYIQYGVGTYTKLAGTILKTESNSVSRK</sequence>
<dbReference type="OMA" id="AFSRIEW"/>
<gene>
    <name evidence="2" type="ORF">NEMVEDRAFT_v1g240563</name>
</gene>
<dbReference type="PhylomeDB" id="A7RTG8"/>
<feature type="signal peptide" evidence="1">
    <location>
        <begin position="1"/>
        <end position="22"/>
    </location>
</feature>
<accession>A7RTG8</accession>